<evidence type="ECO:0000313" key="3">
    <source>
        <dbReference type="Proteomes" id="UP001158576"/>
    </source>
</evidence>
<dbReference type="InterPro" id="IPR018247">
    <property type="entry name" value="EF_Hand_1_Ca_BS"/>
</dbReference>
<dbReference type="InterPro" id="IPR011992">
    <property type="entry name" value="EF-hand-dom_pair"/>
</dbReference>
<sequence length="208" mass="22531">MKVAAAIVALAQASPAWLVENWWQAAQEVYAWASANPEDFRNAAVSMGNRYDALWNFCNADGSDEVSGAEFTACAAAAANHFGMQEGTKQYLYDFGVKYWDVIDRDGSGGFSENEFKGGIAAFVGTNAKVLLKAYDSNDDGILSGQELSDWRAMFETRADKFGVDLTPEKVQAMQAAWADAQTDGDASTGTLFELAKFQLNVFNGLLA</sequence>
<protein>
    <submittedName>
        <fullName evidence="2">Oidioi.mRNA.OKI2018_I69.PAR.g9523.t1.cds</fullName>
    </submittedName>
</protein>
<dbReference type="Proteomes" id="UP001158576">
    <property type="component" value="Chromosome PAR"/>
</dbReference>
<proteinExistence type="predicted"/>
<evidence type="ECO:0000313" key="2">
    <source>
        <dbReference type="EMBL" id="CAG5080266.1"/>
    </source>
</evidence>
<accession>A0ABN7RL58</accession>
<keyword evidence="1" id="KW-0106">Calcium</keyword>
<evidence type="ECO:0000256" key="1">
    <source>
        <dbReference type="ARBA" id="ARBA00022837"/>
    </source>
</evidence>
<organism evidence="2 3">
    <name type="scientific">Oikopleura dioica</name>
    <name type="common">Tunicate</name>
    <dbReference type="NCBI Taxonomy" id="34765"/>
    <lineage>
        <taxon>Eukaryota</taxon>
        <taxon>Metazoa</taxon>
        <taxon>Chordata</taxon>
        <taxon>Tunicata</taxon>
        <taxon>Appendicularia</taxon>
        <taxon>Copelata</taxon>
        <taxon>Oikopleuridae</taxon>
        <taxon>Oikopleura</taxon>
    </lineage>
</organism>
<dbReference type="Gene3D" id="1.10.238.10">
    <property type="entry name" value="EF-hand"/>
    <property type="match status" value="1"/>
</dbReference>
<reference evidence="2 3" key="1">
    <citation type="submission" date="2021-04" db="EMBL/GenBank/DDBJ databases">
        <authorList>
            <person name="Bliznina A."/>
        </authorList>
    </citation>
    <scope>NUCLEOTIDE SEQUENCE [LARGE SCALE GENOMIC DNA]</scope>
</reference>
<dbReference type="SUPFAM" id="SSF47473">
    <property type="entry name" value="EF-hand"/>
    <property type="match status" value="1"/>
</dbReference>
<dbReference type="PROSITE" id="PS00018">
    <property type="entry name" value="EF_HAND_1"/>
    <property type="match status" value="1"/>
</dbReference>
<dbReference type="EMBL" id="OU015568">
    <property type="protein sequence ID" value="CAG5080266.1"/>
    <property type="molecule type" value="Genomic_DNA"/>
</dbReference>
<name>A0ABN7RL58_OIKDI</name>
<keyword evidence="3" id="KW-1185">Reference proteome</keyword>
<gene>
    <name evidence="2" type="ORF">OKIOD_LOCUS1081</name>
</gene>